<proteinExistence type="predicted"/>
<reference evidence="6" key="1">
    <citation type="submission" date="2017-08" db="EMBL/GenBank/DDBJ databases">
        <authorList>
            <person name="Imhoff J.F."/>
            <person name="Rahn T."/>
            <person name="Kuenzel S."/>
            <person name="Neulinger S.C."/>
        </authorList>
    </citation>
    <scope>NUCLEOTIDE SEQUENCE</scope>
    <source>
        <strain evidence="6">DSM 11080</strain>
    </source>
</reference>
<organism evidence="6 7">
    <name type="scientific">Halochromatium glycolicum</name>
    <dbReference type="NCBI Taxonomy" id="85075"/>
    <lineage>
        <taxon>Bacteria</taxon>
        <taxon>Pseudomonadati</taxon>
        <taxon>Pseudomonadota</taxon>
        <taxon>Gammaproteobacteria</taxon>
        <taxon>Chromatiales</taxon>
        <taxon>Chromatiaceae</taxon>
        <taxon>Halochromatium</taxon>
    </lineage>
</organism>
<dbReference type="Proteomes" id="UP001296776">
    <property type="component" value="Unassembled WGS sequence"/>
</dbReference>
<dbReference type="SMART" id="SM00740">
    <property type="entry name" value="PASTA"/>
    <property type="match status" value="2"/>
</dbReference>
<reference evidence="6" key="2">
    <citation type="journal article" date="2020" name="Microorganisms">
        <title>Osmotic Adaptation and Compatible Solute Biosynthesis of Phototrophic Bacteria as Revealed from Genome Analyses.</title>
        <authorList>
            <person name="Imhoff J.F."/>
            <person name="Rahn T."/>
            <person name="Kunzel S."/>
            <person name="Keller A."/>
            <person name="Neulinger S.C."/>
        </authorList>
    </citation>
    <scope>NUCLEOTIDE SEQUENCE</scope>
    <source>
        <strain evidence="6">DSM 11080</strain>
    </source>
</reference>
<name>A0AAJ0U0F0_9GAMM</name>
<dbReference type="InterPro" id="IPR022409">
    <property type="entry name" value="PKD/Chitinase_dom"/>
</dbReference>
<dbReference type="InterPro" id="IPR002126">
    <property type="entry name" value="Cadherin-like_dom"/>
</dbReference>
<feature type="domain" description="Cadherin" evidence="4">
    <location>
        <begin position="1156"/>
        <end position="1258"/>
    </location>
</feature>
<dbReference type="CDD" id="cd11304">
    <property type="entry name" value="Cadherin_repeat"/>
    <property type="match status" value="1"/>
</dbReference>
<evidence type="ECO:0000313" key="7">
    <source>
        <dbReference type="Proteomes" id="UP001296776"/>
    </source>
</evidence>
<dbReference type="InterPro" id="IPR006530">
    <property type="entry name" value="YD"/>
</dbReference>
<evidence type="ECO:0000259" key="5">
    <source>
        <dbReference type="PROSITE" id="PS51178"/>
    </source>
</evidence>
<feature type="domain" description="PASTA" evidence="5">
    <location>
        <begin position="1407"/>
        <end position="1474"/>
    </location>
</feature>
<dbReference type="SUPFAM" id="SSF49313">
    <property type="entry name" value="Cadherin-like"/>
    <property type="match status" value="5"/>
</dbReference>
<dbReference type="PANTHER" id="PTHR32305">
    <property type="match status" value="1"/>
</dbReference>
<comment type="caution">
    <text evidence="6">The sequence shown here is derived from an EMBL/GenBank/DDBJ whole genome shotgun (WGS) entry which is preliminary data.</text>
</comment>
<dbReference type="SMART" id="SM00736">
    <property type="entry name" value="CADG"/>
    <property type="match status" value="5"/>
</dbReference>
<dbReference type="CDD" id="cd00146">
    <property type="entry name" value="PKD"/>
    <property type="match status" value="2"/>
</dbReference>
<dbReference type="EMBL" id="NRSJ01000001">
    <property type="protein sequence ID" value="MBK1702977.1"/>
    <property type="molecule type" value="Genomic_DNA"/>
</dbReference>
<dbReference type="InterPro" id="IPR000601">
    <property type="entry name" value="PKD_dom"/>
</dbReference>
<protein>
    <recommendedName>
        <fullName evidence="8">RHS repeat-associated core domain-containing protein</fullName>
    </recommendedName>
</protein>
<feature type="domain" description="PKD" evidence="3">
    <location>
        <begin position="89"/>
        <end position="122"/>
    </location>
</feature>
<feature type="region of interest" description="Disordered" evidence="2">
    <location>
        <begin position="1"/>
        <end position="24"/>
    </location>
</feature>
<dbReference type="InterPro" id="IPR015919">
    <property type="entry name" value="Cadherin-like_sf"/>
</dbReference>
<dbReference type="SMART" id="SM00112">
    <property type="entry name" value="CA"/>
    <property type="match status" value="4"/>
</dbReference>
<sequence>MHPRSSHSTRPEERQPTYARSGLVSPARPRHVTLSCILTAILLLALLLPAIAAAAPTVKTVPWVASNPLIPHDTWDGKEVTLKGTSDVAGDNIEYTWDFGDGGFATGTVTNGYAIEARHAYTGVVGDIFTARLTVQNTDTGEIGSATYFVEIREKTLETEVNVAIDEGLWYLHKTLYRQTTNGIELGSWSQSTSCSVANPLRCASNGHYAITPANLNAFAVNGHVEAGDPDNPYTETVARGMRWLFGALRTEAISSRTYPAPTGTVNPDSNGNGYGVRVNQGSYPYQGGFFIDAIIAAGDPDRVTTTGAVGSGTDPGIQGRRYADIVQDMVDSYAYGQYNANSAARGGWRYRWNQFPDNSASQWAAIGLIPAERVWGLNVPDWVKTENEVWLGYSQALTGSEAGRFGYTNTSPSGWGPYAVTPSGMVQMVMDGIGRGDQRWDLAETWIRDRFGNDTSRAETSIRDYYYGLFSFTKAMLLHDSDGDGEAEPITLLQSQTQGVDPIDWYSAEQDKGDSIDGVARTLVDDQEAGGYWYSHNRREHNYEGNQYSLETAFAVIMLKQTLFQAGSPVAVAQATPNPGVAGGITLLDARNSFHQDANRSILSYEWDLDDDGVFDVIGPTVEYRFPGLGDYPVTLRISDDSLPVQTATTTIVARIDVPPLAPTADAGGPYVFCPGQGFFLDGTGSVNPDEGQSEPGLPGDSIVSYAWELTGNAQFDDASGAQPNVTGFFTGLGVGKYLIQLRVTDRTATAFPSSGEPDLSDADTAQVFVRDASDSACTACVSDLSARAKRNKVGLQWSPLPEVAGYDIFRSTQQGGPYSLLASTEADIGFYLDDSVLTGTVYYYVVRPFDERHDEVCQSNESSALPQLRTRGGSSRNLAPVITSIPSTFATEGLGYSYQAQAQDPNGDILSYALDLAPQGMTIGSSSGLIQWVPEDAQVGDQNVTLRVQDPGGLLSTQSFMISVIDQTDPPEILSSPVTEAEARVAYSYQVEAVDPDLGDSLDYTLTTAPDGMTIDAASGLVSWTPHDDQVGSQLVTVRATDTTGLFAEQSFTIQVVELNEPPSFTSSPVVEALEGSLYAYDADANDPNTGDTLTFSLDEAPSGMDIDPASGLIQWTPSEQQVGFVDVLVRVGDAAGLSSTQSYQVAVLNQNDPPSITSTPVTSGDQDGLYVYQVAASDQDQGDVLTFKLTTAPTGMTINPTSGRITWTPGNEDAGSEHAVAVQVRDSGGATAAQSFVVTVLNVNDPPVITSAPIVVAGEGVSYAYDVEATDPDIGDSLTFSLQTPPDGMTIDPSSGLISWTPASSQAGVEASVSVRVTDAGGLMSTQDFSIAVASADDFIAVPDVVGSTQTDAEIAIDDAGLSQATGSTAFDAVVPVDHVISQTPAAGTAVPVGSPVRLEVSLGPVQELVPSLIGLAQNDAEASLADANLAVGTVSTGNSNSVQAGIVLSQDPAAGTYRPAGSAVSYKVSLGPDNTPPTAAIESPATGSSLSGTVEITGTADDDNLRSWRLEYSVSGSDDWVGIAEGDTPVSNGLLGRIDAGILRPDIYRLRLTVADDLHAVSSLVEVQTNDQRQLGQFELVYEDLRVPNLGLPIVLRRVYDSSQPGAGDFGRGWRLALTDLDIREDEDNNVFITLPDGRRKAFGFTPTSFGFPFNFLAAPGYTAPLGVYDRLDALDCGALAMSGGRWFCFPGPLYDPDLYRLTTKEGLIYTVSESLGLQRLEDRKGHYIEITNDGILSSSGRNVTFDRDAEGRIIGITDANGNQQHYVYDDQGRLIEHVDRNGNSTQYDYLDNAHLLSGITTPDGCQPVRNEYTDGRLSARIDEHGNVTTYTYDATAGSETVTDANGEPTTYFYDGLGNTIRVVGPLGSETLIERDADGNETRRTDPSGRVTEKTYDANGNQRSITVDPAGLALTSTWTYNAFGQQTLYTDPEGNTTTYSYDSDGNLLSRVHKDPAGAVVASESFTYDSLGNRLTHTHEDGSVTSYTYDSFGNILTETPPDRGTTTFEYDVMGNRTALIDPLGNRSEFSFDALGNPTGLTHGGQAIWSSTYDEQGRYLSLTDANGEVTRFSYDCVGNLTEVQDALNQETEYSYDSAGNLIATIDALDNRIEFDYDAVNRQIARIGRDGRAWGFDYSPDGLIDEMSTPNGDETRQTYDAAGRIIERVEPERTIRYSYDGNDRLLKSEEDYGGGVVAETTWSYDAQGQVLNSTDRNGRTLAYTRNERGDRLSMTTPDGLTTTYVYDGMQQPVEIATGSDGVSLTYDEAGNLIQKSFTNGAREILTYDSLNRLTGVRIEDSLGQVIQSFDYTLDGNGQRTAIDLTDGHIAYGQDALYRLTSERISSTSLGNRTSNWSYDAIGNRTDSGASFADDGRIKTDGLGFSYVHDDNGNRVQKTGGATLVTYGYDSLNRLTTYDTSGMSAVYGYDYVGRRDYRAVNGTVTQYLYDRQNIVAEYDDAGSLVARYTHALGIDTPLMVVRNGRTWFYHTDGLGSVVAITDDSGAAVQRYGYDAWGNLILNEGDFSFADVEPINRLTFTGREYDAESGLYYFRARSYDPQLGRFLQKDPQQGSLNVPQSQHPYSYVRNNPVNLTDPMGEAAMLEYGFILTAPTAQEQSAALVGFMHGFGATNITFIGHFMELSTTGNFHDISQLWDEATARTERSMDELKSILGVAEKTSSKGGVGSIPGAFLNGAHYELGVKITILGHGEKRSIEDSQGGFKEGVDNGLAYLRSLRPH</sequence>
<dbReference type="NCBIfam" id="TIGR01643">
    <property type="entry name" value="YD_repeat_2x"/>
    <property type="match status" value="9"/>
</dbReference>
<dbReference type="GO" id="GO:0007156">
    <property type="term" value="P:homophilic cell adhesion via plasma membrane adhesion molecules"/>
    <property type="evidence" value="ECO:0007669"/>
    <property type="project" value="InterPro"/>
</dbReference>
<dbReference type="Pfam" id="PF20148">
    <property type="entry name" value="DUF6531"/>
    <property type="match status" value="1"/>
</dbReference>
<dbReference type="PANTHER" id="PTHR32305:SF15">
    <property type="entry name" value="PROTEIN RHSA-RELATED"/>
    <property type="match status" value="1"/>
</dbReference>
<dbReference type="Gene3D" id="3.90.930.1">
    <property type="match status" value="2"/>
</dbReference>
<dbReference type="InterPro" id="IPR035986">
    <property type="entry name" value="PKD_dom_sf"/>
</dbReference>
<evidence type="ECO:0000313" key="6">
    <source>
        <dbReference type="EMBL" id="MBK1702977.1"/>
    </source>
</evidence>
<dbReference type="Pfam" id="PF18911">
    <property type="entry name" value="PKD_4"/>
    <property type="match status" value="1"/>
</dbReference>
<dbReference type="InterPro" id="IPR045351">
    <property type="entry name" value="DUF6531"/>
</dbReference>
<evidence type="ECO:0000256" key="2">
    <source>
        <dbReference type="SAM" id="MobiDB-lite"/>
    </source>
</evidence>
<dbReference type="Gene3D" id="2.60.40.10">
    <property type="entry name" value="Immunoglobulins"/>
    <property type="match status" value="9"/>
</dbReference>
<evidence type="ECO:0008006" key="8">
    <source>
        <dbReference type="Google" id="ProtNLM"/>
    </source>
</evidence>
<dbReference type="CDD" id="cd06577">
    <property type="entry name" value="PASTA_pknB"/>
    <property type="match status" value="2"/>
</dbReference>
<dbReference type="Pfam" id="PF03793">
    <property type="entry name" value="PASTA"/>
    <property type="match status" value="2"/>
</dbReference>
<dbReference type="GO" id="GO:0005509">
    <property type="term" value="F:calcium ion binding"/>
    <property type="evidence" value="ECO:0007669"/>
    <property type="project" value="InterPro"/>
</dbReference>
<dbReference type="InterPro" id="IPR013783">
    <property type="entry name" value="Ig-like_fold"/>
</dbReference>
<evidence type="ECO:0000256" key="1">
    <source>
        <dbReference type="ARBA" id="ARBA00022737"/>
    </source>
</evidence>
<keyword evidence="7" id="KW-1185">Reference proteome</keyword>
<dbReference type="InterPro" id="IPR056823">
    <property type="entry name" value="TEN-like_YD-shell"/>
</dbReference>
<keyword evidence="1" id="KW-0677">Repeat</keyword>
<dbReference type="InterPro" id="IPR022385">
    <property type="entry name" value="Rhs_assc_core"/>
</dbReference>
<gene>
    <name evidence="6" type="ORF">CKO40_00025</name>
</gene>
<evidence type="ECO:0000259" key="4">
    <source>
        <dbReference type="PROSITE" id="PS50268"/>
    </source>
</evidence>
<dbReference type="Pfam" id="PF05593">
    <property type="entry name" value="RHS_repeat"/>
    <property type="match status" value="4"/>
</dbReference>
<dbReference type="Gene3D" id="2.180.10.10">
    <property type="entry name" value="RHS repeat-associated core"/>
    <property type="match status" value="2"/>
</dbReference>
<feature type="domain" description="PASTA" evidence="5">
    <location>
        <begin position="1339"/>
        <end position="1406"/>
    </location>
</feature>
<dbReference type="SUPFAM" id="SSF49299">
    <property type="entry name" value="PKD domain"/>
    <property type="match status" value="2"/>
</dbReference>
<accession>A0AAJ0U0F0</accession>
<dbReference type="PROSITE" id="PS50268">
    <property type="entry name" value="CADHERIN_2"/>
    <property type="match status" value="2"/>
</dbReference>
<dbReference type="PROSITE" id="PS50093">
    <property type="entry name" value="PKD"/>
    <property type="match status" value="2"/>
</dbReference>
<dbReference type="InterPro" id="IPR031325">
    <property type="entry name" value="RHS_repeat"/>
</dbReference>
<feature type="domain" description="Cadherin" evidence="4">
    <location>
        <begin position="972"/>
        <end position="1067"/>
    </location>
</feature>
<dbReference type="NCBIfam" id="TIGR03696">
    <property type="entry name" value="Rhs_assc_core"/>
    <property type="match status" value="1"/>
</dbReference>
<evidence type="ECO:0000259" key="3">
    <source>
        <dbReference type="PROSITE" id="PS50093"/>
    </source>
</evidence>
<dbReference type="Gene3D" id="3.30.10.20">
    <property type="match status" value="2"/>
</dbReference>
<dbReference type="InterPro" id="IPR005543">
    <property type="entry name" value="PASTA_dom"/>
</dbReference>
<dbReference type="Pfam" id="PF25023">
    <property type="entry name" value="TEN_YD-shell"/>
    <property type="match status" value="2"/>
</dbReference>
<dbReference type="InterPro" id="IPR050708">
    <property type="entry name" value="T6SS_VgrG/RHS"/>
</dbReference>
<dbReference type="GO" id="GO:0016020">
    <property type="term" value="C:membrane"/>
    <property type="evidence" value="ECO:0007669"/>
    <property type="project" value="InterPro"/>
</dbReference>
<dbReference type="PROSITE" id="PS51178">
    <property type="entry name" value="PASTA"/>
    <property type="match status" value="2"/>
</dbReference>
<dbReference type="InterPro" id="IPR006644">
    <property type="entry name" value="Cadg"/>
</dbReference>
<feature type="domain" description="PKD" evidence="3">
    <location>
        <begin position="594"/>
        <end position="662"/>
    </location>
</feature>
<dbReference type="Pfam" id="PF05345">
    <property type="entry name" value="He_PIG"/>
    <property type="match status" value="5"/>
</dbReference>
<dbReference type="SMART" id="SM00089">
    <property type="entry name" value="PKD"/>
    <property type="match status" value="2"/>
</dbReference>